<dbReference type="RefSeq" id="WP_091657625.1">
    <property type="nucleotide sequence ID" value="NZ_LT594323.1"/>
</dbReference>
<keyword evidence="2" id="KW-1185">Reference proteome</keyword>
<reference evidence="2" key="1">
    <citation type="submission" date="2016-06" db="EMBL/GenBank/DDBJ databases">
        <authorList>
            <person name="Varghese N."/>
            <person name="Submissions Spin"/>
        </authorList>
    </citation>
    <scope>NUCLEOTIDE SEQUENCE [LARGE SCALE GENOMIC DNA]</scope>
    <source>
        <strain evidence="2">DSM 44815</strain>
    </source>
</reference>
<organism evidence="1 2">
    <name type="scientific">Micromonospora auratinigra</name>
    <dbReference type="NCBI Taxonomy" id="261654"/>
    <lineage>
        <taxon>Bacteria</taxon>
        <taxon>Bacillati</taxon>
        <taxon>Actinomycetota</taxon>
        <taxon>Actinomycetes</taxon>
        <taxon>Micromonosporales</taxon>
        <taxon>Micromonosporaceae</taxon>
        <taxon>Micromonospora</taxon>
    </lineage>
</organism>
<protein>
    <submittedName>
        <fullName evidence="1">Uncharacterized protein</fullName>
    </submittedName>
</protein>
<dbReference type="Proteomes" id="UP000199385">
    <property type="component" value="Chromosome I"/>
</dbReference>
<proteinExistence type="predicted"/>
<dbReference type="OrthoDB" id="3078379at2"/>
<dbReference type="EMBL" id="LT594323">
    <property type="protein sequence ID" value="SBT39227.1"/>
    <property type="molecule type" value="Genomic_DNA"/>
</dbReference>
<sequence length="150" mass="17361">MARTWTEEELIADGFERVHTELDWYDGPRAGLADVDGTPHYFHGYDFHYTNAVDEYQVWPASAVAVALEREQWAIFVRWHARRKAGTAGTDGHPGEPGNDPRYEELEQLLTPYREVPPGARRLLGELRHDAGAHYRIDGPGYWFRWHTRS</sequence>
<dbReference type="AlphaFoldDB" id="A0A1A8Z5T9"/>
<accession>A0A1A8Z5T9</accession>
<gene>
    <name evidence="1" type="ORF">GA0070611_0833</name>
</gene>
<evidence type="ECO:0000313" key="1">
    <source>
        <dbReference type="EMBL" id="SBT39227.1"/>
    </source>
</evidence>
<name>A0A1A8Z5T9_9ACTN</name>
<dbReference type="PATRIC" id="fig|261654.4.peg.856"/>
<evidence type="ECO:0000313" key="2">
    <source>
        <dbReference type="Proteomes" id="UP000199385"/>
    </source>
</evidence>